<organism evidence="1 2">
    <name type="scientific">Nocardia panacis</name>
    <dbReference type="NCBI Taxonomy" id="2340916"/>
    <lineage>
        <taxon>Bacteria</taxon>
        <taxon>Bacillati</taxon>
        <taxon>Actinomycetota</taxon>
        <taxon>Actinomycetes</taxon>
        <taxon>Mycobacteriales</taxon>
        <taxon>Nocardiaceae</taxon>
        <taxon>Nocardia</taxon>
    </lineage>
</organism>
<protein>
    <recommendedName>
        <fullName evidence="3">Cupin domain-containing protein</fullName>
    </recommendedName>
</protein>
<dbReference type="OrthoDB" id="3625987at2"/>
<gene>
    <name evidence="1" type="ORF">D5S18_25950</name>
</gene>
<dbReference type="InterPro" id="IPR011051">
    <property type="entry name" value="RmlC_Cupin_sf"/>
</dbReference>
<dbReference type="AlphaFoldDB" id="A0A3A4K7G4"/>
<evidence type="ECO:0000313" key="2">
    <source>
        <dbReference type="Proteomes" id="UP000266677"/>
    </source>
</evidence>
<proteinExistence type="predicted"/>
<dbReference type="Gene3D" id="2.60.120.10">
    <property type="entry name" value="Jelly Rolls"/>
    <property type="match status" value="1"/>
</dbReference>
<dbReference type="SUPFAM" id="SSF51182">
    <property type="entry name" value="RmlC-like cupins"/>
    <property type="match status" value="1"/>
</dbReference>
<name>A0A3A4K7G4_9NOCA</name>
<keyword evidence="2" id="KW-1185">Reference proteome</keyword>
<dbReference type="RefSeq" id="WP_120043714.1">
    <property type="nucleotide sequence ID" value="NZ_QZFU01000036.1"/>
</dbReference>
<reference evidence="1 2" key="1">
    <citation type="submission" date="2018-09" db="EMBL/GenBank/DDBJ databases">
        <title>YIM PH21274 draft genome.</title>
        <authorList>
            <person name="Miao C."/>
        </authorList>
    </citation>
    <scope>NUCLEOTIDE SEQUENCE [LARGE SCALE GENOMIC DNA]</scope>
    <source>
        <strain evidence="1 2">YIM PH 21724</strain>
    </source>
</reference>
<accession>A0A3A4K7G4</accession>
<sequence length="125" mass="13511">MIISPPGHASTTYFTDANTVTIRTPLRRGHVYTECEAFDIVTISPGGHYEPAVDGTESVLFVTEGSARISTATEVREATAGDVATIGDESTTLDIMTDSGCTLLWFSIHSRRVTENLPPRLPGRQ</sequence>
<dbReference type="InterPro" id="IPR014710">
    <property type="entry name" value="RmlC-like_jellyroll"/>
</dbReference>
<dbReference type="Proteomes" id="UP000266677">
    <property type="component" value="Unassembled WGS sequence"/>
</dbReference>
<dbReference type="EMBL" id="QZFU01000036">
    <property type="protein sequence ID" value="RJO70657.1"/>
    <property type="molecule type" value="Genomic_DNA"/>
</dbReference>
<comment type="caution">
    <text evidence="1">The sequence shown here is derived from an EMBL/GenBank/DDBJ whole genome shotgun (WGS) entry which is preliminary data.</text>
</comment>
<evidence type="ECO:0000313" key="1">
    <source>
        <dbReference type="EMBL" id="RJO70657.1"/>
    </source>
</evidence>
<evidence type="ECO:0008006" key="3">
    <source>
        <dbReference type="Google" id="ProtNLM"/>
    </source>
</evidence>